<accession>A0A2V4PM51</accession>
<organism evidence="1 2">
    <name type="scientific">Streptomyces tateyamensis</name>
    <dbReference type="NCBI Taxonomy" id="565073"/>
    <lineage>
        <taxon>Bacteria</taxon>
        <taxon>Bacillati</taxon>
        <taxon>Actinomycetota</taxon>
        <taxon>Actinomycetes</taxon>
        <taxon>Kitasatosporales</taxon>
        <taxon>Streptomycetaceae</taxon>
        <taxon>Streptomyces</taxon>
    </lineage>
</organism>
<dbReference type="RefSeq" id="WP_110666366.1">
    <property type="nucleotide sequence ID" value="NZ_PYBW01000019.1"/>
</dbReference>
<comment type="caution">
    <text evidence="1">The sequence shown here is derived from an EMBL/GenBank/DDBJ whole genome shotgun (WGS) entry which is preliminary data.</text>
</comment>
<dbReference type="OrthoDB" id="4252608at2"/>
<dbReference type="Proteomes" id="UP000248039">
    <property type="component" value="Unassembled WGS sequence"/>
</dbReference>
<protein>
    <submittedName>
        <fullName evidence="1">Uncharacterized protein</fullName>
    </submittedName>
</protein>
<reference evidence="1 2" key="1">
    <citation type="submission" date="2018-03" db="EMBL/GenBank/DDBJ databases">
        <title>Bioinformatic expansion and discovery of thiopeptide antibiotics.</title>
        <authorList>
            <person name="Schwalen C.J."/>
            <person name="Hudson G.A."/>
            <person name="Mitchell D.A."/>
        </authorList>
    </citation>
    <scope>NUCLEOTIDE SEQUENCE [LARGE SCALE GENOMIC DNA]</scope>
    <source>
        <strain evidence="1 2">ATCC 21389</strain>
    </source>
</reference>
<evidence type="ECO:0000313" key="1">
    <source>
        <dbReference type="EMBL" id="PYC86609.1"/>
    </source>
</evidence>
<sequence length="121" mass="13173">MPQSAIRHNVIALLLDADYTVRPDTNTWSLLNGGRPFTKAEQAAAESVTPQEIEVLVALSNRKVAAELERGDFVEALGAFLMRYWAQLPAGAILGDAVAIMTKDGYDEFEHLLGLVCIDEG</sequence>
<proteinExistence type="predicted"/>
<evidence type="ECO:0000313" key="2">
    <source>
        <dbReference type="Proteomes" id="UP000248039"/>
    </source>
</evidence>
<name>A0A2V4PM51_9ACTN</name>
<dbReference type="AlphaFoldDB" id="A0A2V4PM51"/>
<dbReference type="EMBL" id="PYBW01000019">
    <property type="protein sequence ID" value="PYC86609.1"/>
    <property type="molecule type" value="Genomic_DNA"/>
</dbReference>
<keyword evidence="2" id="KW-1185">Reference proteome</keyword>
<gene>
    <name evidence="1" type="ORF">C7C46_05730</name>
</gene>